<organism evidence="1 2">
    <name type="scientific">Moorena bouillonii PNG</name>
    <dbReference type="NCBI Taxonomy" id="568701"/>
    <lineage>
        <taxon>Bacteria</taxon>
        <taxon>Bacillati</taxon>
        <taxon>Cyanobacteriota</taxon>
        <taxon>Cyanophyceae</taxon>
        <taxon>Coleofasciculales</taxon>
        <taxon>Coleofasciculaceae</taxon>
        <taxon>Moorena</taxon>
    </lineage>
</organism>
<reference evidence="1 2" key="1">
    <citation type="submission" date="2016-10" db="EMBL/GenBank/DDBJ databases">
        <title>Comparative genomics uncovers the prolific and rare metabolic potential of the cyanobacterial genus Moorea.</title>
        <authorList>
            <person name="Leao T."/>
            <person name="Castelao G."/>
            <person name="Korobeynikov A."/>
            <person name="Monroe E.A."/>
            <person name="Podell S."/>
            <person name="Glukhov E."/>
            <person name="Allen E."/>
            <person name="Gerwick W.H."/>
            <person name="Gerwick L."/>
        </authorList>
    </citation>
    <scope>NUCLEOTIDE SEQUENCE [LARGE SCALE GENOMIC DNA]</scope>
    <source>
        <strain evidence="1 2">PNG5-198</strain>
    </source>
</reference>
<gene>
    <name evidence="1" type="ORF">BJP37_18830</name>
</gene>
<keyword evidence="2" id="KW-1185">Reference proteome</keyword>
<protein>
    <submittedName>
        <fullName evidence="1">CopG family transcriptional regulator</fullName>
    </submittedName>
</protein>
<proteinExistence type="predicted"/>
<sequence length="46" mass="5494">MKDKKLIVRVTDFEKRQLKQEADKRGMTPSEMIRSFIARLPVPQDY</sequence>
<dbReference type="Proteomes" id="UP000186657">
    <property type="component" value="Unassembled WGS sequence"/>
</dbReference>
<comment type="caution">
    <text evidence="1">The sequence shown here is derived from an EMBL/GenBank/DDBJ whole genome shotgun (WGS) entry which is preliminary data.</text>
</comment>
<evidence type="ECO:0000313" key="2">
    <source>
        <dbReference type="Proteomes" id="UP000186657"/>
    </source>
</evidence>
<evidence type="ECO:0000313" key="1">
    <source>
        <dbReference type="EMBL" id="OLT60762.1"/>
    </source>
</evidence>
<accession>A0A1U7N496</accession>
<dbReference type="AlphaFoldDB" id="A0A1U7N496"/>
<name>A0A1U7N496_9CYAN</name>
<dbReference type="EMBL" id="MKZS01000001">
    <property type="protein sequence ID" value="OLT60762.1"/>
    <property type="molecule type" value="Genomic_DNA"/>
</dbReference>